<dbReference type="EMBL" id="JBHSMT010000026">
    <property type="protein sequence ID" value="MFC5475335.1"/>
    <property type="molecule type" value="Genomic_DNA"/>
</dbReference>
<dbReference type="RefSeq" id="WP_378998518.1">
    <property type="nucleotide sequence ID" value="NZ_JBHSMT010000026.1"/>
</dbReference>
<gene>
    <name evidence="1" type="ORF">ACFPM8_15350</name>
</gene>
<dbReference type="InterPro" id="IPR016631">
    <property type="entry name" value="Regulatory_RpfE"/>
</dbReference>
<protein>
    <recommendedName>
        <fullName evidence="3">Regulatory protein, RpfE type</fullName>
    </recommendedName>
</protein>
<accession>A0ABW0MAS1</accession>
<comment type="caution">
    <text evidence="1">The sequence shown here is derived from an EMBL/GenBank/DDBJ whole genome shotgun (WGS) entry which is preliminary data.</text>
</comment>
<organism evidence="1 2">
    <name type="scientific">Paraherbaspirillum soli</name>
    <dbReference type="NCBI Taxonomy" id="631222"/>
    <lineage>
        <taxon>Bacteria</taxon>
        <taxon>Pseudomonadati</taxon>
        <taxon>Pseudomonadota</taxon>
        <taxon>Betaproteobacteria</taxon>
        <taxon>Burkholderiales</taxon>
        <taxon>Oxalobacteraceae</taxon>
        <taxon>Paraherbaspirillum</taxon>
    </lineage>
</organism>
<evidence type="ECO:0000313" key="2">
    <source>
        <dbReference type="Proteomes" id="UP001596045"/>
    </source>
</evidence>
<dbReference type="Proteomes" id="UP001596045">
    <property type="component" value="Unassembled WGS sequence"/>
</dbReference>
<evidence type="ECO:0000313" key="1">
    <source>
        <dbReference type="EMBL" id="MFC5475335.1"/>
    </source>
</evidence>
<name>A0ABW0MAS1_9BURK</name>
<sequence length="359" mass="39573">MIHIDILLPFGLPPPELARDVLRDLKVPALATLLARSNCKRQTFDEFARALPHEAWLASQAGLPASAPSDSEHQSSPPIAVAAMRALGLSVDQGIWFMLHPAHIHVARDHLVLTDLRQVNLTDADARQLFDVAIPLFEEAGRSLVYGNANTWFMRADDWHDLRTSTPDATCGHNIDIWMPQGEGERAWRKLQNEVQMAWFTHPLNQQREARGLQSVNSLWLWGGSAAAPLPSTGQATYREVFSPAGMSSGWLAAFGQFAATAVADCRAGDIVSAAPQHGLLILDQLIQPALTAEWSSWLQQLRTLESDWFAPLLQALQSGKLDRLSLVFTDNTRITASTASRLSLKKFWVKPALTGLLS</sequence>
<proteinExistence type="predicted"/>
<reference evidence="2" key="1">
    <citation type="journal article" date="2019" name="Int. J. Syst. Evol. Microbiol.">
        <title>The Global Catalogue of Microorganisms (GCM) 10K type strain sequencing project: providing services to taxonomists for standard genome sequencing and annotation.</title>
        <authorList>
            <consortium name="The Broad Institute Genomics Platform"/>
            <consortium name="The Broad Institute Genome Sequencing Center for Infectious Disease"/>
            <person name="Wu L."/>
            <person name="Ma J."/>
        </authorList>
    </citation>
    <scope>NUCLEOTIDE SEQUENCE [LARGE SCALE GENOMIC DNA]</scope>
    <source>
        <strain evidence="2">JCM 17066</strain>
    </source>
</reference>
<dbReference type="PIRSF" id="PIRSF015283">
    <property type="entry name" value="Regulatory_RpfE"/>
    <property type="match status" value="1"/>
</dbReference>
<keyword evidence="2" id="KW-1185">Reference proteome</keyword>
<evidence type="ECO:0008006" key="3">
    <source>
        <dbReference type="Google" id="ProtNLM"/>
    </source>
</evidence>